<proteinExistence type="inferred from homology"/>
<comment type="similarity">
    <text evidence="2">Belongs to the bacterial solute-binding protein 8 family.</text>
</comment>
<dbReference type="PATRIC" id="fig|1053231.3.peg.279"/>
<evidence type="ECO:0000256" key="5">
    <source>
        <dbReference type="ARBA" id="ARBA00023139"/>
    </source>
</evidence>
<evidence type="ECO:0000256" key="3">
    <source>
        <dbReference type="ARBA" id="ARBA00022448"/>
    </source>
</evidence>
<dbReference type="PANTHER" id="PTHR30532:SF28">
    <property type="entry name" value="PETROBACTIN-BINDING PROTEIN YCLQ"/>
    <property type="match status" value="1"/>
</dbReference>
<dbReference type="InterPro" id="IPR051313">
    <property type="entry name" value="Bact_iron-sidero_bind"/>
</dbReference>
<dbReference type="EMBL" id="AHEZ01000013">
    <property type="protein sequence ID" value="EOP76336.1"/>
    <property type="molecule type" value="Genomic_DNA"/>
</dbReference>
<evidence type="ECO:0000313" key="10">
    <source>
        <dbReference type="Proteomes" id="UP000014019"/>
    </source>
</evidence>
<comment type="caution">
    <text evidence="9">The sequence shown here is derived from an EMBL/GenBank/DDBJ whole genome shotgun (WGS) entry which is preliminary data.</text>
</comment>
<evidence type="ECO:0000256" key="7">
    <source>
        <dbReference type="SAM" id="Coils"/>
    </source>
</evidence>
<protein>
    <recommendedName>
        <fullName evidence="8">Fe/B12 periplasmic-binding domain-containing protein</fullName>
    </recommendedName>
</protein>
<evidence type="ECO:0000313" key="9">
    <source>
        <dbReference type="EMBL" id="EOP76336.1"/>
    </source>
</evidence>
<dbReference type="GO" id="GO:0005886">
    <property type="term" value="C:plasma membrane"/>
    <property type="evidence" value="ECO:0007669"/>
    <property type="project" value="UniProtKB-SubCell"/>
</dbReference>
<evidence type="ECO:0000259" key="8">
    <source>
        <dbReference type="PROSITE" id="PS50983"/>
    </source>
</evidence>
<keyword evidence="3" id="KW-0813">Transport</keyword>
<keyword evidence="6" id="KW-0449">Lipoprotein</keyword>
<dbReference type="InterPro" id="IPR002491">
    <property type="entry name" value="ABC_transptr_periplasmic_BD"/>
</dbReference>
<name>R8QZ34_BACCE</name>
<dbReference type="HOGENOM" id="CLU_122409_0_0_9"/>
<evidence type="ECO:0000256" key="4">
    <source>
        <dbReference type="ARBA" id="ARBA00022729"/>
    </source>
</evidence>
<comment type="subcellular location">
    <subcellularLocation>
        <location evidence="1">Cell membrane</location>
        <topology evidence="1">Lipid-anchor</topology>
    </subcellularLocation>
</comment>
<sequence>MKSFKENTEMLAKIFGKEDAAKKEIAAVEKDVKALNEKATKSDKKGLVILVNDGQVSAYGPQSRFGIIHDVFGVTPVDPEIKADTHGNKFSFEYILEKNPDYLFVIDRGVVAGGKSSAKQVVENELVSKTNAVKNNNVVYLDANYWYLSAGGLESVSAMVKEVSKGLK</sequence>
<dbReference type="GO" id="GO:1901678">
    <property type="term" value="P:iron coordination entity transport"/>
    <property type="evidence" value="ECO:0007669"/>
    <property type="project" value="UniProtKB-ARBA"/>
</dbReference>
<dbReference type="Pfam" id="PF01497">
    <property type="entry name" value="Peripla_BP_2"/>
    <property type="match status" value="1"/>
</dbReference>
<feature type="coiled-coil region" evidence="7">
    <location>
        <begin position="18"/>
        <end position="45"/>
    </location>
</feature>
<evidence type="ECO:0000256" key="6">
    <source>
        <dbReference type="ARBA" id="ARBA00023288"/>
    </source>
</evidence>
<dbReference type="Gene3D" id="3.40.50.1980">
    <property type="entry name" value="Nitrogenase molybdenum iron protein domain"/>
    <property type="match status" value="2"/>
</dbReference>
<dbReference type="Proteomes" id="UP000014019">
    <property type="component" value="Unassembled WGS sequence"/>
</dbReference>
<keyword evidence="7" id="KW-0175">Coiled coil</keyword>
<evidence type="ECO:0000256" key="2">
    <source>
        <dbReference type="ARBA" id="ARBA00008814"/>
    </source>
</evidence>
<dbReference type="PANTHER" id="PTHR30532">
    <property type="entry name" value="IRON III DICITRATE-BINDING PERIPLASMIC PROTEIN"/>
    <property type="match status" value="1"/>
</dbReference>
<gene>
    <name evidence="9" type="ORF">IIQ_04600</name>
</gene>
<dbReference type="GO" id="GO:0030288">
    <property type="term" value="C:outer membrane-bounded periplasmic space"/>
    <property type="evidence" value="ECO:0007669"/>
    <property type="project" value="TreeGrafter"/>
</dbReference>
<dbReference type="PROSITE" id="PS50983">
    <property type="entry name" value="FE_B12_PBP"/>
    <property type="match status" value="1"/>
</dbReference>
<feature type="domain" description="Fe/B12 periplasmic-binding" evidence="8">
    <location>
        <begin position="1"/>
        <end position="168"/>
    </location>
</feature>
<evidence type="ECO:0000256" key="1">
    <source>
        <dbReference type="ARBA" id="ARBA00004193"/>
    </source>
</evidence>
<accession>R8QZ34</accession>
<dbReference type="AlphaFoldDB" id="R8QZ34"/>
<keyword evidence="5" id="KW-0564">Palmitate</keyword>
<keyword evidence="4" id="KW-0732">Signal</keyword>
<organism evidence="9 10">
    <name type="scientific">Bacillus cereus VD118</name>
    <dbReference type="NCBI Taxonomy" id="1053231"/>
    <lineage>
        <taxon>Bacteria</taxon>
        <taxon>Bacillati</taxon>
        <taxon>Bacillota</taxon>
        <taxon>Bacilli</taxon>
        <taxon>Bacillales</taxon>
        <taxon>Bacillaceae</taxon>
        <taxon>Bacillus</taxon>
        <taxon>Bacillus cereus group</taxon>
    </lineage>
</organism>
<reference evidence="9 10" key="1">
    <citation type="submission" date="2012-12" db="EMBL/GenBank/DDBJ databases">
        <title>The Genome Sequence of Bacillus cereus VD118.</title>
        <authorList>
            <consortium name="The Broad Institute Genome Sequencing Platform"/>
            <consortium name="The Broad Institute Genome Sequencing Center for Infectious Disease"/>
            <person name="Feldgarden M."/>
            <person name="Van der Auwera G.A."/>
            <person name="Mahillon J."/>
            <person name="Duprez V."/>
            <person name="Timmery S."/>
            <person name="Mattelet C."/>
            <person name="Dierick K."/>
            <person name="Sun M."/>
            <person name="Yu Z."/>
            <person name="Zhu L."/>
            <person name="Hu X."/>
            <person name="Shank E.B."/>
            <person name="Swiecicka I."/>
            <person name="Hansen B.M."/>
            <person name="Andrup L."/>
            <person name="Walker B."/>
            <person name="Young S.K."/>
            <person name="Zeng Q."/>
            <person name="Gargeya S."/>
            <person name="Fitzgerald M."/>
            <person name="Haas B."/>
            <person name="Abouelleil A."/>
            <person name="Alvarado L."/>
            <person name="Arachchi H.M."/>
            <person name="Berlin A.M."/>
            <person name="Chapman S.B."/>
            <person name="Dewar J."/>
            <person name="Goldberg J."/>
            <person name="Griggs A."/>
            <person name="Gujja S."/>
            <person name="Hansen M."/>
            <person name="Howarth C."/>
            <person name="Imamovic A."/>
            <person name="Larimer J."/>
            <person name="McCowan C."/>
            <person name="Murphy C."/>
            <person name="Neiman D."/>
            <person name="Pearson M."/>
            <person name="Priest M."/>
            <person name="Roberts A."/>
            <person name="Saif S."/>
            <person name="Shea T."/>
            <person name="Sisk P."/>
            <person name="Sykes S."/>
            <person name="Wortman J."/>
            <person name="Nusbaum C."/>
            <person name="Birren B."/>
        </authorList>
    </citation>
    <scope>NUCLEOTIDE SEQUENCE [LARGE SCALE GENOMIC DNA]</scope>
    <source>
        <strain evidence="9 10">VD118</strain>
    </source>
</reference>
<dbReference type="SUPFAM" id="SSF53807">
    <property type="entry name" value="Helical backbone' metal receptor"/>
    <property type="match status" value="1"/>
</dbReference>